<organism evidence="1 2">
    <name type="scientific">Nonomuraea typhae</name>
    <dbReference type="NCBI Taxonomy" id="2603600"/>
    <lineage>
        <taxon>Bacteria</taxon>
        <taxon>Bacillati</taxon>
        <taxon>Actinomycetota</taxon>
        <taxon>Actinomycetes</taxon>
        <taxon>Streptosporangiales</taxon>
        <taxon>Streptosporangiaceae</taxon>
        <taxon>Nonomuraea</taxon>
    </lineage>
</organism>
<accession>A0ABW7YJA8</accession>
<comment type="caution">
    <text evidence="1">The sequence shown here is derived from an EMBL/GenBank/DDBJ whole genome shotgun (WGS) entry which is preliminary data.</text>
</comment>
<reference evidence="1 2" key="1">
    <citation type="submission" date="2024-10" db="EMBL/GenBank/DDBJ databases">
        <title>The Natural Products Discovery Center: Release of the First 8490 Sequenced Strains for Exploring Actinobacteria Biosynthetic Diversity.</title>
        <authorList>
            <person name="Kalkreuter E."/>
            <person name="Kautsar S.A."/>
            <person name="Yang D."/>
            <person name="Bader C.D."/>
            <person name="Teijaro C.N."/>
            <person name="Fluegel L."/>
            <person name="Davis C.M."/>
            <person name="Simpson J.R."/>
            <person name="Lauterbach L."/>
            <person name="Steele A.D."/>
            <person name="Gui C."/>
            <person name="Meng S."/>
            <person name="Li G."/>
            <person name="Viehrig K."/>
            <person name="Ye F."/>
            <person name="Su P."/>
            <person name="Kiefer A.F."/>
            <person name="Nichols A."/>
            <person name="Cepeda A.J."/>
            <person name="Yan W."/>
            <person name="Fan B."/>
            <person name="Jiang Y."/>
            <person name="Adhikari A."/>
            <person name="Zheng C.-J."/>
            <person name="Schuster L."/>
            <person name="Cowan T.M."/>
            <person name="Smanski M.J."/>
            <person name="Chevrette M.G."/>
            <person name="De Carvalho L.P.S."/>
            <person name="Shen B."/>
        </authorList>
    </citation>
    <scope>NUCLEOTIDE SEQUENCE [LARGE SCALE GENOMIC DNA]</scope>
    <source>
        <strain evidence="1 2">NPDC050545</strain>
    </source>
</reference>
<dbReference type="Proteomes" id="UP001612741">
    <property type="component" value="Unassembled WGS sequence"/>
</dbReference>
<proteinExistence type="predicted"/>
<name>A0ABW7YJA8_9ACTN</name>
<protein>
    <submittedName>
        <fullName evidence="1">Uncharacterized protein</fullName>
    </submittedName>
</protein>
<keyword evidence="2" id="KW-1185">Reference proteome</keyword>
<dbReference type="EMBL" id="JBITGY010000001">
    <property type="protein sequence ID" value="MFI6495985.1"/>
    <property type="molecule type" value="Genomic_DNA"/>
</dbReference>
<evidence type="ECO:0000313" key="1">
    <source>
        <dbReference type="EMBL" id="MFI6495985.1"/>
    </source>
</evidence>
<sequence length="100" mass="11366">MSEYPRVVESIASDIMRSVPGSYYAAIRRLAYVVTERLNGFPASAKGLGWEAGVVMVLADMIDNDFLRKYQHDYYLTEETAEEVAVRLIELCMENPRELA</sequence>
<gene>
    <name evidence="1" type="ORF">ACIBG2_01290</name>
</gene>
<evidence type="ECO:0000313" key="2">
    <source>
        <dbReference type="Proteomes" id="UP001612741"/>
    </source>
</evidence>
<dbReference type="RefSeq" id="WP_397077828.1">
    <property type="nucleotide sequence ID" value="NZ_JBITGY010000001.1"/>
</dbReference>